<reference evidence="1 2" key="1">
    <citation type="journal article" date="2018" name="MBio">
        <title>Comparative Genomics Reveals the Core Gene Toolbox for the Fungus-Insect Symbiosis.</title>
        <authorList>
            <person name="Wang Y."/>
            <person name="Stata M."/>
            <person name="Wang W."/>
            <person name="Stajich J.E."/>
            <person name="White M.M."/>
            <person name="Moncalvo J.M."/>
        </authorList>
    </citation>
    <scope>NUCLEOTIDE SEQUENCE [LARGE SCALE GENOMIC DNA]</scope>
    <source>
        <strain evidence="1 2">SWE-8-4</strain>
    </source>
</reference>
<sequence>MEQDLQEKIFVAISSLTEKKEKKKIIYECSRFLGIKYTPSPLSKAVTPAVCKSNTVLYGIQMALANMTRPINNYVHNKLKASATRIKGNDDLEFAHLMQAKLFDVASNINQARIENLHNSMRLPVRVPQLFEPTLKSLVKNKQLDAVIDSKRSQQKTETEIEAPFVCTSRMPYVNAPAVAHITQNATQTSTITAINFQTKTTLYVLSRLGQTHIQQKPKATMKKNFICSRGISAKQLIPKNLNIFLEEGRSSTLKKKINTGISYGLLLTLHSHCYKQKINNKASDAITKEVAALLAKKAIKQIKSTTPGFYNQHCIIPKKTRDLWPVLDLRKLKNFVKDKNFKIESLIYICRIIEKKIT</sequence>
<evidence type="ECO:0000313" key="2">
    <source>
        <dbReference type="Proteomes" id="UP000245383"/>
    </source>
</evidence>
<comment type="caution">
    <text evidence="1">The sequence shown here is derived from an EMBL/GenBank/DDBJ whole genome shotgun (WGS) entry which is preliminary data.</text>
</comment>
<dbReference type="Gene3D" id="3.10.10.10">
    <property type="entry name" value="HIV Type 1 Reverse Transcriptase, subunit A, domain 1"/>
    <property type="match status" value="1"/>
</dbReference>
<accession>A0A2T9YVY0</accession>
<evidence type="ECO:0000313" key="1">
    <source>
        <dbReference type="EMBL" id="PVU96485.1"/>
    </source>
</evidence>
<dbReference type="Proteomes" id="UP000245383">
    <property type="component" value="Unassembled WGS sequence"/>
</dbReference>
<organism evidence="1 2">
    <name type="scientific">Smittium simulii</name>
    <dbReference type="NCBI Taxonomy" id="133385"/>
    <lineage>
        <taxon>Eukaryota</taxon>
        <taxon>Fungi</taxon>
        <taxon>Fungi incertae sedis</taxon>
        <taxon>Zoopagomycota</taxon>
        <taxon>Kickxellomycotina</taxon>
        <taxon>Harpellomycetes</taxon>
        <taxon>Harpellales</taxon>
        <taxon>Legeriomycetaceae</taxon>
        <taxon>Smittium</taxon>
    </lineage>
</organism>
<dbReference type="EMBL" id="MBFR01000031">
    <property type="protein sequence ID" value="PVU96485.1"/>
    <property type="molecule type" value="Genomic_DNA"/>
</dbReference>
<name>A0A2T9YVY0_9FUNG</name>
<gene>
    <name evidence="1" type="ORF">BB561_001159</name>
</gene>
<protein>
    <submittedName>
        <fullName evidence="1">Uncharacterized protein</fullName>
    </submittedName>
</protein>
<dbReference type="AlphaFoldDB" id="A0A2T9YVY0"/>
<dbReference type="OrthoDB" id="5545891at2759"/>
<keyword evidence="2" id="KW-1185">Reference proteome</keyword>
<proteinExistence type="predicted"/>